<evidence type="ECO:0000313" key="3">
    <source>
        <dbReference type="Proteomes" id="UP000694251"/>
    </source>
</evidence>
<dbReference type="SMART" id="SM00213">
    <property type="entry name" value="UBQ"/>
    <property type="match status" value="1"/>
</dbReference>
<organism evidence="2 3">
    <name type="scientific">Arabidopsis suecica</name>
    <name type="common">Swedish thale-cress</name>
    <name type="synonym">Cardaminopsis suecica</name>
    <dbReference type="NCBI Taxonomy" id="45249"/>
    <lineage>
        <taxon>Eukaryota</taxon>
        <taxon>Viridiplantae</taxon>
        <taxon>Streptophyta</taxon>
        <taxon>Embryophyta</taxon>
        <taxon>Tracheophyta</taxon>
        <taxon>Spermatophyta</taxon>
        <taxon>Magnoliopsida</taxon>
        <taxon>eudicotyledons</taxon>
        <taxon>Gunneridae</taxon>
        <taxon>Pentapetalae</taxon>
        <taxon>rosids</taxon>
        <taxon>malvids</taxon>
        <taxon>Brassicales</taxon>
        <taxon>Brassicaceae</taxon>
        <taxon>Camelineae</taxon>
        <taxon>Arabidopsis</taxon>
    </lineage>
</organism>
<comment type="caution">
    <text evidence="2">The sequence shown here is derived from an EMBL/GenBank/DDBJ whole genome shotgun (WGS) entry which is preliminary data.</text>
</comment>
<feature type="domain" description="Ubiquitin-like" evidence="1">
    <location>
        <begin position="56"/>
        <end position="105"/>
    </location>
</feature>
<gene>
    <name evidence="2" type="ORF">ISN44_As11g006400</name>
</gene>
<dbReference type="EMBL" id="JAEFBJ010000011">
    <property type="protein sequence ID" value="KAG7554393.1"/>
    <property type="molecule type" value="Genomic_DNA"/>
</dbReference>
<dbReference type="PROSITE" id="PS50053">
    <property type="entry name" value="UBIQUITIN_2"/>
    <property type="match status" value="1"/>
</dbReference>
<feature type="non-terminal residue" evidence="2">
    <location>
        <position position="1"/>
    </location>
</feature>
<dbReference type="Proteomes" id="UP000694251">
    <property type="component" value="Chromosome 11"/>
</dbReference>
<sequence length="105" mass="11863">YVIIYFSSSSLIFRQKHEELTTRFMLSDFRFQISDCPSTIRISVPNLNDGQVIEITVQSLSENVADLKEKIANKMELSGKPRVLKDNKSLAHYNLGAGDILTLSL</sequence>
<dbReference type="EMBL" id="JAEFBJ010000011">
    <property type="protein sequence ID" value="KAG7554391.1"/>
    <property type="molecule type" value="Genomic_DNA"/>
</dbReference>
<protein>
    <submittedName>
        <fullName evidence="2">Ubiquitin domain</fullName>
    </submittedName>
</protein>
<name>A0A8T1Z7T1_ARASU</name>
<reference evidence="2 3" key="1">
    <citation type="submission" date="2020-12" db="EMBL/GenBank/DDBJ databases">
        <title>Concerted genomic and epigenomic changes stabilize Arabidopsis allopolyploids.</title>
        <authorList>
            <person name="Chen Z."/>
        </authorList>
    </citation>
    <scope>NUCLEOTIDE SEQUENCE [LARGE SCALE GENOMIC DNA]</scope>
    <source>
        <strain evidence="2">As9502</strain>
        <tissue evidence="2">Leaf</tissue>
    </source>
</reference>
<proteinExistence type="predicted"/>
<dbReference type="EMBL" id="JAEFBJ010000011">
    <property type="protein sequence ID" value="KAG7554392.1"/>
    <property type="molecule type" value="Genomic_DNA"/>
</dbReference>
<accession>A0A8T1Z7T1</accession>
<keyword evidence="3" id="KW-1185">Reference proteome</keyword>
<evidence type="ECO:0000259" key="1">
    <source>
        <dbReference type="PROSITE" id="PS50053"/>
    </source>
</evidence>
<dbReference type="OrthoDB" id="2161771at2759"/>
<dbReference type="InterPro" id="IPR000626">
    <property type="entry name" value="Ubiquitin-like_dom"/>
</dbReference>
<evidence type="ECO:0000313" key="2">
    <source>
        <dbReference type="EMBL" id="KAG7554393.1"/>
    </source>
</evidence>
<dbReference type="AlphaFoldDB" id="A0A8T1Z7T1"/>